<dbReference type="InterPro" id="IPR014710">
    <property type="entry name" value="RmlC-like_jellyroll"/>
</dbReference>
<dbReference type="InterPro" id="IPR018490">
    <property type="entry name" value="cNMP-bd_dom_sf"/>
</dbReference>
<dbReference type="STRING" id="400727.A0A2T7PBL5"/>
<reference evidence="2 3" key="1">
    <citation type="submission" date="2018-04" db="EMBL/GenBank/DDBJ databases">
        <title>The genome of golden apple snail Pomacea canaliculata provides insight into stress tolerance and invasive adaptation.</title>
        <authorList>
            <person name="Liu C."/>
            <person name="Liu B."/>
            <person name="Ren Y."/>
            <person name="Zhang Y."/>
            <person name="Wang H."/>
            <person name="Li S."/>
            <person name="Jiang F."/>
            <person name="Yin L."/>
            <person name="Zhang G."/>
            <person name="Qian W."/>
            <person name="Fan W."/>
        </authorList>
    </citation>
    <scope>NUCLEOTIDE SEQUENCE [LARGE SCALE GENOMIC DNA]</scope>
    <source>
        <strain evidence="2">SZHN2017</strain>
        <tissue evidence="2">Muscle</tissue>
    </source>
</reference>
<dbReference type="PROSITE" id="PS50042">
    <property type="entry name" value="CNMP_BINDING_3"/>
    <property type="match status" value="1"/>
</dbReference>
<dbReference type="SUPFAM" id="SSF51206">
    <property type="entry name" value="cAMP-binding domain-like"/>
    <property type="match status" value="1"/>
</dbReference>
<evidence type="ECO:0000259" key="1">
    <source>
        <dbReference type="PROSITE" id="PS50042"/>
    </source>
</evidence>
<comment type="caution">
    <text evidence="2">The sequence shown here is derived from an EMBL/GenBank/DDBJ whole genome shotgun (WGS) entry which is preliminary data.</text>
</comment>
<evidence type="ECO:0000313" key="2">
    <source>
        <dbReference type="EMBL" id="PVD30811.1"/>
    </source>
</evidence>
<dbReference type="Gene3D" id="2.60.120.10">
    <property type="entry name" value="Jelly Rolls"/>
    <property type="match status" value="1"/>
</dbReference>
<dbReference type="CDD" id="cd00038">
    <property type="entry name" value="CAP_ED"/>
    <property type="match status" value="1"/>
</dbReference>
<dbReference type="PANTHER" id="PTHR23011">
    <property type="entry name" value="CYCLIC NUCLEOTIDE-BINDING DOMAIN CONTAINING PROTEIN"/>
    <property type="match status" value="1"/>
</dbReference>
<feature type="domain" description="Cyclic nucleotide-binding" evidence="1">
    <location>
        <begin position="326"/>
        <end position="410"/>
    </location>
</feature>
<dbReference type="AlphaFoldDB" id="A0A2T7PBL5"/>
<dbReference type="EMBL" id="PZQS01000005">
    <property type="protein sequence ID" value="PVD30811.1"/>
    <property type="molecule type" value="Genomic_DNA"/>
</dbReference>
<dbReference type="PANTHER" id="PTHR23011:SF28">
    <property type="entry name" value="CYCLIC NUCLEOTIDE-BINDING DOMAIN CONTAINING PROTEIN"/>
    <property type="match status" value="1"/>
</dbReference>
<gene>
    <name evidence="2" type="ORF">C0Q70_10086</name>
</gene>
<protein>
    <recommendedName>
        <fullName evidence="1">Cyclic nucleotide-binding domain-containing protein</fullName>
    </recommendedName>
</protein>
<dbReference type="OrthoDB" id="166212at2759"/>
<proteinExistence type="predicted"/>
<keyword evidence="3" id="KW-1185">Reference proteome</keyword>
<dbReference type="Proteomes" id="UP000245119">
    <property type="component" value="Linkage Group LG5"/>
</dbReference>
<dbReference type="Pfam" id="PF00027">
    <property type="entry name" value="cNMP_binding"/>
    <property type="match status" value="1"/>
</dbReference>
<sequence>MNMTSCQHEYDAIFLMTFPCDDMETWRINTAGIKPGCHRSKIFRLKGKENSKVCFIKEFRNRLKYHYFRKRLGQAPGLTLRGRKEHIRGQAPGLTLLGRKEHIRGQEPGLTLSGRKEHIRGQAPGLTLPGRKEHMRGHAPGLTLSGRKEPIRGQASGLTLSGRKEDIKGYRWMSSIQCTLEFVTSSISTTRSQRDGIVNLSADFVVLRHPQVRKTWERAGRTLRFAFRIAKVMAIRSLEIELNLKTFTDLVYQEDQVYKKVGKPKKSLASNVKEATLTLKAQAIMLLPPSERTQEECSLVLCNLQFFDSFRMYPLDIQKNIVLRGHFIALPPGRVLIREGHVAQKWYLVISGQGLVRKTVQEDGPCKMTVDVLSQGMTFGESELEQETKRSFTVMSRQTLHLISLSKADYLFIFCKRMKTRNHNEHLDFLRNIHFMKYWPIERLRNRSFLCYQAYFKINDIVADNSREANAICIIRSVC</sequence>
<evidence type="ECO:0000313" key="3">
    <source>
        <dbReference type="Proteomes" id="UP000245119"/>
    </source>
</evidence>
<accession>A0A2T7PBL5</accession>
<organism evidence="2 3">
    <name type="scientific">Pomacea canaliculata</name>
    <name type="common">Golden apple snail</name>
    <dbReference type="NCBI Taxonomy" id="400727"/>
    <lineage>
        <taxon>Eukaryota</taxon>
        <taxon>Metazoa</taxon>
        <taxon>Spiralia</taxon>
        <taxon>Lophotrochozoa</taxon>
        <taxon>Mollusca</taxon>
        <taxon>Gastropoda</taxon>
        <taxon>Caenogastropoda</taxon>
        <taxon>Architaenioglossa</taxon>
        <taxon>Ampullarioidea</taxon>
        <taxon>Ampullariidae</taxon>
        <taxon>Pomacea</taxon>
    </lineage>
</organism>
<dbReference type="InterPro" id="IPR000595">
    <property type="entry name" value="cNMP-bd_dom"/>
</dbReference>
<name>A0A2T7PBL5_POMCA</name>